<evidence type="ECO:0000259" key="1">
    <source>
        <dbReference type="Pfam" id="PF00561"/>
    </source>
</evidence>
<name>A0A6I4ULR1_9SPHN</name>
<feature type="domain" description="AB hydrolase-1" evidence="1">
    <location>
        <begin position="362"/>
        <end position="605"/>
    </location>
</feature>
<sequence>MKLQLTFASMSWSLDFLSSLKRAERSSAMLMPFVDDPEGFGAAIDEHPSVLADIIARGGQTAMATVADFYTDAFACAGALPDGTVVVADQRFADWLRNPDNLGPIIGKLATSPQVTTITYDNCGRPVAVAAATALKGQLWPISTVIQQAIDRGRATHVVLALSPGSDCWQAAARACGLSASELRLLQRLSVEGDLRTACAAIGIAYETGRKLVASLLRKTGSARQADLIRFALTVAAGAITPPRFADATFAELFGLRLRQAKLARAIATGSMRKAAADRVGVSGARAKADLKACFAACGVTSVVDLSRIMAEVDALSALAEACDVTFEVPGKVSCDPLRLIPRATGDGRIAVSDHGPSGGRPVLIFHTTTGGRAQSPKMLAALRQSGFRAIVIERPGYGLTDFVDGDIWHAAARDVEHILNSLKIDRAAILARGGAQSAVFTAAALGQRIAGGVLLGPDPPVELDSARSGMMGRAKGWVYDTPAMLAPLAAILSRRTSTEQIARLMRASVRGSAIDEAICDDPAEMDALVRGGRQSAFGMYGFVAEHAALGSRRPLPEIGNGSRWSVLFGAQDPLFCAADGQHYWRSQIAGCLFEEVAGAGRFLHASHAPDVCAALERSFAVR</sequence>
<dbReference type="EMBL" id="JACICE010000004">
    <property type="protein sequence ID" value="MBB3776877.1"/>
    <property type="molecule type" value="Genomic_DNA"/>
</dbReference>
<dbReference type="Gene3D" id="3.40.50.1820">
    <property type="entry name" value="alpha/beta hydrolase"/>
    <property type="match status" value="1"/>
</dbReference>
<comment type="caution">
    <text evidence="3">The sequence shown here is derived from an EMBL/GenBank/DDBJ whole genome shotgun (WGS) entry which is preliminary data.</text>
</comment>
<dbReference type="AlphaFoldDB" id="A0A6I4ULR1"/>
<gene>
    <name evidence="2" type="ORF">FHS52_002870</name>
    <name evidence="3" type="ORF">GRI59_14875</name>
</gene>
<dbReference type="EMBL" id="WTYB01000004">
    <property type="protein sequence ID" value="MXP39890.1"/>
    <property type="molecule type" value="Genomic_DNA"/>
</dbReference>
<dbReference type="InterPro" id="IPR000073">
    <property type="entry name" value="AB_hydrolase_1"/>
</dbReference>
<evidence type="ECO:0000313" key="3">
    <source>
        <dbReference type="EMBL" id="MXP39890.1"/>
    </source>
</evidence>
<dbReference type="Proteomes" id="UP000430021">
    <property type="component" value="Unassembled WGS sequence"/>
</dbReference>
<evidence type="ECO:0000313" key="5">
    <source>
        <dbReference type="Proteomes" id="UP000548685"/>
    </source>
</evidence>
<reference evidence="2 5" key="2">
    <citation type="submission" date="2020-08" db="EMBL/GenBank/DDBJ databases">
        <title>Genomic Encyclopedia of Type Strains, Phase IV (KMG-IV): sequencing the most valuable type-strain genomes for metagenomic binning, comparative biology and taxonomic classification.</title>
        <authorList>
            <person name="Goeker M."/>
        </authorList>
    </citation>
    <scope>NUCLEOTIDE SEQUENCE [LARGE SCALE GENOMIC DNA]</scope>
    <source>
        <strain evidence="2 5">DSM 8510</strain>
    </source>
</reference>
<keyword evidence="3" id="KW-0378">Hydrolase</keyword>
<organism evidence="3 4">
    <name type="scientific">Erythrobacter ramosus</name>
    <dbReference type="NCBI Taxonomy" id="35811"/>
    <lineage>
        <taxon>Bacteria</taxon>
        <taxon>Pseudomonadati</taxon>
        <taxon>Pseudomonadota</taxon>
        <taxon>Alphaproteobacteria</taxon>
        <taxon>Sphingomonadales</taxon>
        <taxon>Erythrobacteraceae</taxon>
        <taxon>Erythrobacter/Porphyrobacter group</taxon>
        <taxon>Erythrobacter</taxon>
    </lineage>
</organism>
<keyword evidence="5" id="KW-1185">Reference proteome</keyword>
<proteinExistence type="predicted"/>
<dbReference type="GO" id="GO:0016787">
    <property type="term" value="F:hydrolase activity"/>
    <property type="evidence" value="ECO:0007669"/>
    <property type="project" value="UniProtKB-KW"/>
</dbReference>
<dbReference type="Pfam" id="PF00561">
    <property type="entry name" value="Abhydrolase_1"/>
    <property type="match status" value="1"/>
</dbReference>
<dbReference type="OrthoDB" id="7618865at2"/>
<accession>A0A6I4ULR1</accession>
<dbReference type="SUPFAM" id="SSF53474">
    <property type="entry name" value="alpha/beta-Hydrolases"/>
    <property type="match status" value="1"/>
</dbReference>
<reference evidence="3 4" key="1">
    <citation type="submission" date="2019-12" db="EMBL/GenBank/DDBJ databases">
        <title>Genomic-based taxomic classification of the family Erythrobacteraceae.</title>
        <authorList>
            <person name="Xu L."/>
        </authorList>
    </citation>
    <scope>NUCLEOTIDE SEQUENCE [LARGE SCALE GENOMIC DNA]</scope>
    <source>
        <strain evidence="3 4">JCM 10282</strain>
    </source>
</reference>
<evidence type="ECO:0000313" key="4">
    <source>
        <dbReference type="Proteomes" id="UP000430021"/>
    </source>
</evidence>
<protein>
    <submittedName>
        <fullName evidence="3">Alpha/beta fold hydrolase</fullName>
    </submittedName>
    <submittedName>
        <fullName evidence="2">Pimeloyl-ACP methyl ester carboxylesterase</fullName>
    </submittedName>
</protein>
<dbReference type="RefSeq" id="WP_160762021.1">
    <property type="nucleotide sequence ID" value="NZ_BAAADZ010000001.1"/>
</dbReference>
<evidence type="ECO:0000313" key="2">
    <source>
        <dbReference type="EMBL" id="MBB3776877.1"/>
    </source>
</evidence>
<dbReference type="Proteomes" id="UP000548685">
    <property type="component" value="Unassembled WGS sequence"/>
</dbReference>
<dbReference type="InterPro" id="IPR029058">
    <property type="entry name" value="AB_hydrolase_fold"/>
</dbReference>